<keyword evidence="1" id="KW-1133">Transmembrane helix</keyword>
<dbReference type="STRING" id="1298851.TST_0863"/>
<evidence type="ECO:0000313" key="2">
    <source>
        <dbReference type="EMBL" id="BAT71663.1"/>
    </source>
</evidence>
<sequence>MNHVALIAFVAFLLNLPFGYWRVRYKKYSLGWFVCIHAPIPVVVFLRLTTHTPFKFAPVFLATSIGGQIVGSRFKRLIQPHRLGGNIDEDK</sequence>
<keyword evidence="1" id="KW-0472">Membrane</keyword>
<dbReference type="Proteomes" id="UP000063234">
    <property type="component" value="Chromosome"/>
</dbReference>
<name>A0A0S3QTK9_THET7</name>
<gene>
    <name evidence="2" type="ORF">TST_0863</name>
</gene>
<organism evidence="2 3">
    <name type="scientific">Thermosulfidibacter takaii (strain DSM 17441 / JCM 13301 / NBRC 103674 / ABI70S6)</name>
    <dbReference type="NCBI Taxonomy" id="1298851"/>
    <lineage>
        <taxon>Bacteria</taxon>
        <taxon>Pseudomonadati</taxon>
        <taxon>Thermosulfidibacterota</taxon>
        <taxon>Thermosulfidibacteria</taxon>
        <taxon>Thermosulfidibacterales</taxon>
        <taxon>Thermosulfidibacteraceae</taxon>
    </lineage>
</organism>
<proteinExistence type="predicted"/>
<evidence type="ECO:0000313" key="3">
    <source>
        <dbReference type="Proteomes" id="UP000063234"/>
    </source>
</evidence>
<accession>A0A0S3QTK9</accession>
<keyword evidence="1" id="KW-0812">Transmembrane</keyword>
<evidence type="ECO:0000256" key="1">
    <source>
        <dbReference type="SAM" id="Phobius"/>
    </source>
</evidence>
<feature type="transmembrane region" description="Helical" evidence="1">
    <location>
        <begin position="29"/>
        <end position="48"/>
    </location>
</feature>
<dbReference type="RefSeq" id="WP_068549660.1">
    <property type="nucleotide sequence ID" value="NZ_AP013035.1"/>
</dbReference>
<keyword evidence="3" id="KW-1185">Reference proteome</keyword>
<dbReference type="AlphaFoldDB" id="A0A0S3QTK9"/>
<protein>
    <submittedName>
        <fullName evidence="2">Uncharacterized protein</fullName>
    </submittedName>
</protein>
<reference evidence="3" key="1">
    <citation type="journal article" date="2018" name="Science">
        <title>A primordial and reversible TCA cycle in a facultatively chemolithoautotrophic thermophile.</title>
        <authorList>
            <person name="Nunoura T."/>
            <person name="Chikaraishi Y."/>
            <person name="Izaki R."/>
            <person name="Suwa T."/>
            <person name="Sato T."/>
            <person name="Harada T."/>
            <person name="Mori K."/>
            <person name="Kato Y."/>
            <person name="Miyazaki M."/>
            <person name="Shimamura S."/>
            <person name="Yanagawa K."/>
            <person name="Shuto A."/>
            <person name="Ohkouchi N."/>
            <person name="Fujita N."/>
            <person name="Takaki Y."/>
            <person name="Atomi H."/>
            <person name="Takai K."/>
        </authorList>
    </citation>
    <scope>NUCLEOTIDE SEQUENCE [LARGE SCALE GENOMIC DNA]</scope>
    <source>
        <strain evidence="3">DSM 17441 / JCM 13301 / NBRC 103674 / ABI70S6</strain>
    </source>
</reference>
<dbReference type="OrthoDB" id="5397176at2"/>
<dbReference type="KEGG" id="ttk:TST_0863"/>
<dbReference type="EMBL" id="AP013035">
    <property type="protein sequence ID" value="BAT71663.1"/>
    <property type="molecule type" value="Genomic_DNA"/>
</dbReference>